<protein>
    <submittedName>
        <fullName evidence="1">Uncharacterized protein</fullName>
    </submittedName>
</protein>
<organism evidence="1 2">
    <name type="scientific">Mucilaginibacter gotjawali</name>
    <dbReference type="NCBI Taxonomy" id="1550579"/>
    <lineage>
        <taxon>Bacteria</taxon>
        <taxon>Pseudomonadati</taxon>
        <taxon>Bacteroidota</taxon>
        <taxon>Sphingobacteriia</taxon>
        <taxon>Sphingobacteriales</taxon>
        <taxon>Sphingobacteriaceae</taxon>
        <taxon>Mucilaginibacter</taxon>
    </lineage>
</organism>
<dbReference type="KEGG" id="mgot:MgSA37_01963"/>
<evidence type="ECO:0000313" key="1">
    <source>
        <dbReference type="EMBL" id="BAU53792.1"/>
    </source>
</evidence>
<evidence type="ECO:0000313" key="2">
    <source>
        <dbReference type="Proteomes" id="UP000218263"/>
    </source>
</evidence>
<dbReference type="EMBL" id="AP017313">
    <property type="protein sequence ID" value="BAU53792.1"/>
    <property type="molecule type" value="Genomic_DNA"/>
</dbReference>
<accession>A0A0X8X268</accession>
<keyword evidence="2" id="KW-1185">Reference proteome</keyword>
<reference evidence="1 2" key="1">
    <citation type="submission" date="2015-12" db="EMBL/GenBank/DDBJ databases">
        <title>Genome sequence of Mucilaginibacter gotjawali.</title>
        <authorList>
            <person name="Lee J.S."/>
            <person name="Lee K.C."/>
            <person name="Kim K.K."/>
            <person name="Lee B.W."/>
        </authorList>
    </citation>
    <scope>NUCLEOTIDE SEQUENCE [LARGE SCALE GENOMIC DNA]</scope>
    <source>
        <strain evidence="1 2">SA3-7</strain>
    </source>
</reference>
<proteinExistence type="predicted"/>
<dbReference type="Proteomes" id="UP000218263">
    <property type="component" value="Chromosome"/>
</dbReference>
<name>A0A0X8X268_9SPHI</name>
<sequence>MVTPAKDEHPLVNHAKFSGTENGYLISHL</sequence>
<dbReference type="AlphaFoldDB" id="A0A0X8X268"/>
<gene>
    <name evidence="1" type="ORF">MgSA37_01963</name>
</gene>